<name>A0A0G4KXX3_VERLO</name>
<dbReference type="EMBL" id="CVQI01005224">
    <property type="protein sequence ID" value="CRK14624.1"/>
    <property type="molecule type" value="Genomic_DNA"/>
</dbReference>
<sequence>MILLTSASAALRSPQHSMRSQRKPSLLLKTPRTSRRNVSRSLSHERWNQTSSFAMPLMKSHLSSGSPRPPRGTGPRPILRMEVRVRATR</sequence>
<evidence type="ECO:0000313" key="3">
    <source>
        <dbReference type="Proteomes" id="UP000045706"/>
    </source>
</evidence>
<gene>
    <name evidence="2" type="ORF">BN1723_010406</name>
</gene>
<proteinExistence type="predicted"/>
<reference evidence="3" key="1">
    <citation type="submission" date="2015-05" db="EMBL/GenBank/DDBJ databases">
        <authorList>
            <person name="Fogelqvist Johan"/>
        </authorList>
    </citation>
    <scope>NUCLEOTIDE SEQUENCE [LARGE SCALE GENOMIC DNA]</scope>
</reference>
<organism evidence="2 3">
    <name type="scientific">Verticillium longisporum</name>
    <name type="common">Verticillium dahliae var. longisporum</name>
    <dbReference type="NCBI Taxonomy" id="100787"/>
    <lineage>
        <taxon>Eukaryota</taxon>
        <taxon>Fungi</taxon>
        <taxon>Dikarya</taxon>
        <taxon>Ascomycota</taxon>
        <taxon>Pezizomycotina</taxon>
        <taxon>Sordariomycetes</taxon>
        <taxon>Hypocreomycetidae</taxon>
        <taxon>Glomerellales</taxon>
        <taxon>Plectosphaerellaceae</taxon>
        <taxon>Verticillium</taxon>
    </lineage>
</organism>
<evidence type="ECO:0000313" key="2">
    <source>
        <dbReference type="EMBL" id="CRK14624.1"/>
    </source>
</evidence>
<protein>
    <submittedName>
        <fullName evidence="2">Uncharacterized protein</fullName>
    </submittedName>
</protein>
<evidence type="ECO:0000256" key="1">
    <source>
        <dbReference type="SAM" id="MobiDB-lite"/>
    </source>
</evidence>
<dbReference type="Proteomes" id="UP000045706">
    <property type="component" value="Unassembled WGS sequence"/>
</dbReference>
<dbReference type="AlphaFoldDB" id="A0A0G4KXX3"/>
<accession>A0A0G4KXX3</accession>
<feature type="compositionally biased region" description="Polar residues" evidence="1">
    <location>
        <begin position="1"/>
        <end position="18"/>
    </location>
</feature>
<feature type="region of interest" description="Disordered" evidence="1">
    <location>
        <begin position="1"/>
        <end position="78"/>
    </location>
</feature>